<accession>A0A1F6ER87</accession>
<proteinExistence type="predicted"/>
<dbReference type="AlphaFoldDB" id="A0A1F6ER87"/>
<sequence>MSCFLYGKRIVLVAAILLTAGFLFIPYATNAVFTEADAFCGTQYCYPGKCTPSPFDPGCVSCQAIPCVDITNDRKTIGICKSSAPGVCRGISSEGLDGKQTALGIPKEIMDILKGVLDKLMQQGSQGSQQQQQLCPSYYQVTTPTTDPCAIYSPGASNLLTSPFGETSGQDIVGDLMGSLTNEQSDPYVPSEESGVSEEILRATESESDMSSSEPPLASGVLDTPVSLGSGLYGRIEEIGTGATAIASERDETRGFEVAGFYGQTGTWMGEGGMVARLCVSRPWAGSFITYVIPSSFFDGLCERRGYKPPPPLPVVQTAVYPVLQPLQQTKKEVKQEKLIPAIEPEAHVWAVPARVSIGSRTLVFWNSRGVESCIVTSPDGSFHETGFSGGASTVPLSGVTVFTISCVATDGEPATDYVTVEMAI</sequence>
<evidence type="ECO:0000313" key="1">
    <source>
        <dbReference type="EMBL" id="OGG76151.1"/>
    </source>
</evidence>
<reference evidence="1 2" key="1">
    <citation type="journal article" date="2016" name="Nat. Commun.">
        <title>Thousands of microbial genomes shed light on interconnected biogeochemical processes in an aquifer system.</title>
        <authorList>
            <person name="Anantharaman K."/>
            <person name="Brown C.T."/>
            <person name="Hug L.A."/>
            <person name="Sharon I."/>
            <person name="Castelle C.J."/>
            <person name="Probst A.J."/>
            <person name="Thomas B.C."/>
            <person name="Singh A."/>
            <person name="Wilkins M.J."/>
            <person name="Karaoz U."/>
            <person name="Brodie E.L."/>
            <person name="Williams K.H."/>
            <person name="Hubbard S.S."/>
            <person name="Banfield J.F."/>
        </authorList>
    </citation>
    <scope>NUCLEOTIDE SEQUENCE [LARGE SCALE GENOMIC DNA]</scope>
</reference>
<evidence type="ECO:0000313" key="2">
    <source>
        <dbReference type="Proteomes" id="UP000178587"/>
    </source>
</evidence>
<comment type="caution">
    <text evidence="1">The sequence shown here is derived from an EMBL/GenBank/DDBJ whole genome shotgun (WGS) entry which is preliminary data.</text>
</comment>
<gene>
    <name evidence="1" type="ORF">A3A34_01520</name>
</gene>
<dbReference type="Proteomes" id="UP000178587">
    <property type="component" value="Unassembled WGS sequence"/>
</dbReference>
<dbReference type="EMBL" id="MFLU01000002">
    <property type="protein sequence ID" value="OGG76151.1"/>
    <property type="molecule type" value="Genomic_DNA"/>
</dbReference>
<name>A0A1F6ER87_9BACT</name>
<organism evidence="1 2">
    <name type="scientific">Candidatus Kaiserbacteria bacterium RIFCSPLOWO2_01_FULL_50_24</name>
    <dbReference type="NCBI Taxonomy" id="1798507"/>
    <lineage>
        <taxon>Bacteria</taxon>
        <taxon>Candidatus Kaiseribacteriota</taxon>
    </lineage>
</organism>
<dbReference type="STRING" id="1798507.A3A34_01520"/>
<protein>
    <submittedName>
        <fullName evidence="1">Uncharacterized protein</fullName>
    </submittedName>
</protein>